<keyword evidence="3" id="KW-1185">Reference proteome</keyword>
<name>A0A0L6U6Z9_9BASI</name>
<comment type="caution">
    <text evidence="2">The sequence shown here is derived from an EMBL/GenBank/DDBJ whole genome shotgun (WGS) entry which is preliminary data.</text>
</comment>
<proteinExistence type="predicted"/>
<feature type="signal peptide" evidence="1">
    <location>
        <begin position="1"/>
        <end position="24"/>
    </location>
</feature>
<keyword evidence="1" id="KW-0732">Signal</keyword>
<dbReference type="Proteomes" id="UP000037035">
    <property type="component" value="Unassembled WGS sequence"/>
</dbReference>
<dbReference type="AlphaFoldDB" id="A0A0L6U6Z9"/>
<evidence type="ECO:0000256" key="1">
    <source>
        <dbReference type="SAM" id="SignalP"/>
    </source>
</evidence>
<sequence length="479" mass="57250">MSALNKGLILSFCLEYAIIYPCQSYTQAAAFVTNPESLIGDWDAMRESLRSLEEDAIEINVKQFEGIQLNIIKRDIEELNMCHNCLLHIFGTPADHLDNYMAHTERVWKNQSKSSLGFFESSIWNLVLNLQKSLDSEIPDGLHHLKVDSNNCLLQTIQFVYKYNLAPNFEFNRNIQEIFTSRQGMEWFIQACKGYFRQSSKYDNDFSFETYSEIHLKYHFQMQYLNNAYQEFSKKQKDWILFKFLMVRLDCDGDEELKNDLRLGSRRGKVERHRQIIQFLRKLKNFLSKELEDDNTGDSIEEFLVDVREDLLQMRKIIIEPVYAKMEYHYIQGIDVHFYLILEFLHDRFGFDYVSSDIFGEEDGTFRMELRRKSNLLKLGFEIEVWKDILLDYTYFLEVKNTKEANRKKKEEERRKFYWKKLKNILAAYEREKIKQSGHDEGWKEKLKGNKFYKNLIKVLDLDANKIPKLYHEMNLIKS</sequence>
<dbReference type="VEuPathDB" id="FungiDB:VP01_94g4"/>
<evidence type="ECO:0000313" key="3">
    <source>
        <dbReference type="Proteomes" id="UP000037035"/>
    </source>
</evidence>
<feature type="chain" id="PRO_5005567288" evidence="1">
    <location>
        <begin position="25"/>
        <end position="479"/>
    </location>
</feature>
<accession>A0A0L6U6Z9</accession>
<gene>
    <name evidence="2" type="ORF">VP01_94g4</name>
</gene>
<dbReference type="EMBL" id="LAVV01015160">
    <property type="protein sequence ID" value="KNZ44117.1"/>
    <property type="molecule type" value="Genomic_DNA"/>
</dbReference>
<reference evidence="2 3" key="1">
    <citation type="submission" date="2015-08" db="EMBL/GenBank/DDBJ databases">
        <title>Next Generation Sequencing and Analysis of the Genome of Puccinia sorghi L Schw, the Causal Agent of Maize Common Rust.</title>
        <authorList>
            <person name="Rochi L."/>
            <person name="Burguener G."/>
            <person name="Darino M."/>
            <person name="Turjanski A."/>
            <person name="Kreff E."/>
            <person name="Dieguez M.J."/>
            <person name="Sacco F."/>
        </authorList>
    </citation>
    <scope>NUCLEOTIDE SEQUENCE [LARGE SCALE GENOMIC DNA]</scope>
    <source>
        <strain evidence="2 3">RO10H11247</strain>
    </source>
</reference>
<protein>
    <submittedName>
        <fullName evidence="2">Uncharacterized protein</fullName>
    </submittedName>
</protein>
<evidence type="ECO:0000313" key="2">
    <source>
        <dbReference type="EMBL" id="KNZ44117.1"/>
    </source>
</evidence>
<organism evidence="2 3">
    <name type="scientific">Puccinia sorghi</name>
    <dbReference type="NCBI Taxonomy" id="27349"/>
    <lineage>
        <taxon>Eukaryota</taxon>
        <taxon>Fungi</taxon>
        <taxon>Dikarya</taxon>
        <taxon>Basidiomycota</taxon>
        <taxon>Pucciniomycotina</taxon>
        <taxon>Pucciniomycetes</taxon>
        <taxon>Pucciniales</taxon>
        <taxon>Pucciniaceae</taxon>
        <taxon>Puccinia</taxon>
    </lineage>
</organism>
<dbReference type="OrthoDB" id="2507257at2759"/>